<comment type="similarity">
    <text evidence="1 9 10">Belongs to the TRAFAC class translation factor GTPase superfamily. Classic translation factor GTPase family. IF-2 subfamily.</text>
</comment>
<evidence type="ECO:0000256" key="8">
    <source>
        <dbReference type="ARBA" id="ARBA00025162"/>
    </source>
</evidence>
<evidence type="ECO:0000256" key="1">
    <source>
        <dbReference type="ARBA" id="ARBA00007733"/>
    </source>
</evidence>
<feature type="compositionally biased region" description="Basic and acidic residues" evidence="11">
    <location>
        <begin position="114"/>
        <end position="130"/>
    </location>
</feature>
<dbReference type="SUPFAM" id="SSF50447">
    <property type="entry name" value="Translation proteins"/>
    <property type="match status" value="2"/>
</dbReference>
<dbReference type="GO" id="GO:0003924">
    <property type="term" value="F:GTPase activity"/>
    <property type="evidence" value="ECO:0007669"/>
    <property type="project" value="UniProtKB-UniRule"/>
</dbReference>
<feature type="compositionally biased region" description="Basic and acidic residues" evidence="11">
    <location>
        <begin position="345"/>
        <end position="357"/>
    </location>
</feature>
<dbReference type="OrthoDB" id="9811804at2"/>
<dbReference type="SUPFAM" id="SSF52156">
    <property type="entry name" value="Initiation factor IF2/eIF5b, domain 3"/>
    <property type="match status" value="1"/>
</dbReference>
<feature type="region of interest" description="G-domain" evidence="9">
    <location>
        <begin position="450"/>
        <end position="598"/>
    </location>
</feature>
<evidence type="ECO:0000313" key="13">
    <source>
        <dbReference type="EMBL" id="AKP66660.1"/>
    </source>
</evidence>
<dbReference type="InterPro" id="IPR036925">
    <property type="entry name" value="TIF_IF2_dom3_sf"/>
</dbReference>
<feature type="compositionally biased region" description="Basic and acidic residues" evidence="11">
    <location>
        <begin position="299"/>
        <end position="310"/>
    </location>
</feature>
<dbReference type="FunFam" id="2.40.30.10:FF:000007">
    <property type="entry name" value="Translation initiation factor IF-2"/>
    <property type="match status" value="1"/>
</dbReference>
<evidence type="ECO:0000256" key="7">
    <source>
        <dbReference type="ARBA" id="ARBA00023134"/>
    </source>
</evidence>
<evidence type="ECO:0000256" key="2">
    <source>
        <dbReference type="ARBA" id="ARBA00020675"/>
    </source>
</evidence>
<dbReference type="PATRIC" id="fig|1007676.4.peg.662"/>
<accession>A0A0H4QYT6</accession>
<evidence type="ECO:0000259" key="12">
    <source>
        <dbReference type="PROSITE" id="PS51722"/>
    </source>
</evidence>
<dbReference type="EMBL" id="CP012034">
    <property type="protein sequence ID" value="AKP66660.1"/>
    <property type="molecule type" value="Genomic_DNA"/>
</dbReference>
<dbReference type="InterPro" id="IPR009000">
    <property type="entry name" value="Transl_B-barrel_sf"/>
</dbReference>
<dbReference type="GO" id="GO:0005829">
    <property type="term" value="C:cytosol"/>
    <property type="evidence" value="ECO:0007669"/>
    <property type="project" value="TreeGrafter"/>
</dbReference>
<dbReference type="NCBIfam" id="TIGR00231">
    <property type="entry name" value="small_GTP"/>
    <property type="match status" value="1"/>
</dbReference>
<dbReference type="STRING" id="1007676.ABM34_03200"/>
<dbReference type="InterPro" id="IPR000795">
    <property type="entry name" value="T_Tr_GTP-bd_dom"/>
</dbReference>
<keyword evidence="3 9" id="KW-0963">Cytoplasm</keyword>
<feature type="compositionally biased region" description="Low complexity" evidence="11">
    <location>
        <begin position="54"/>
        <end position="79"/>
    </location>
</feature>
<keyword evidence="7 9" id="KW-0342">GTP-binding</keyword>
<dbReference type="Pfam" id="PF11987">
    <property type="entry name" value="IF-2"/>
    <property type="match status" value="1"/>
</dbReference>
<evidence type="ECO:0000256" key="6">
    <source>
        <dbReference type="ARBA" id="ARBA00022917"/>
    </source>
</evidence>
<feature type="domain" description="Tr-type G" evidence="12">
    <location>
        <begin position="447"/>
        <end position="616"/>
    </location>
</feature>
<dbReference type="InterPro" id="IPR015760">
    <property type="entry name" value="TIF_IF2"/>
</dbReference>
<dbReference type="PANTHER" id="PTHR43381">
    <property type="entry name" value="TRANSLATION INITIATION FACTOR IF-2-RELATED"/>
    <property type="match status" value="1"/>
</dbReference>
<feature type="compositionally biased region" description="Low complexity" evidence="11">
    <location>
        <begin position="239"/>
        <end position="298"/>
    </location>
</feature>
<dbReference type="NCBIfam" id="TIGR00487">
    <property type="entry name" value="IF-2"/>
    <property type="match status" value="1"/>
</dbReference>
<dbReference type="PROSITE" id="PS51722">
    <property type="entry name" value="G_TR_2"/>
    <property type="match status" value="1"/>
</dbReference>
<keyword evidence="14" id="KW-1185">Reference proteome</keyword>
<dbReference type="Gene3D" id="1.10.10.2480">
    <property type="match status" value="1"/>
</dbReference>
<proteinExistence type="inferred from homology"/>
<dbReference type="GO" id="GO:0003743">
    <property type="term" value="F:translation initiation factor activity"/>
    <property type="evidence" value="ECO:0007669"/>
    <property type="project" value="UniProtKB-UniRule"/>
</dbReference>
<evidence type="ECO:0000256" key="3">
    <source>
        <dbReference type="ARBA" id="ARBA00022490"/>
    </source>
</evidence>
<dbReference type="InterPro" id="IPR027417">
    <property type="entry name" value="P-loop_NTPase"/>
</dbReference>
<dbReference type="RefSeq" id="WP_048703299.1">
    <property type="nucleotide sequence ID" value="NZ_CP012034.1"/>
</dbReference>
<dbReference type="CDD" id="cd01887">
    <property type="entry name" value="IF2_eIF5B"/>
    <property type="match status" value="1"/>
</dbReference>
<dbReference type="CDD" id="cd03702">
    <property type="entry name" value="IF2_mtIF2_II"/>
    <property type="match status" value="1"/>
</dbReference>
<comment type="function">
    <text evidence="8 9 10">One of the essential components for the initiation of protein synthesis. Protects formylmethionyl-tRNA from spontaneous hydrolysis and promotes its binding to the 30S ribosomal subunits. Also involved in the hydrolysis of GTP during the formation of the 70S ribosomal complex.</text>
</comment>
<dbReference type="FunFam" id="2.40.30.10:FF:000008">
    <property type="entry name" value="Translation initiation factor IF-2"/>
    <property type="match status" value="1"/>
</dbReference>
<dbReference type="FunFam" id="3.40.50.10050:FF:000001">
    <property type="entry name" value="Translation initiation factor IF-2"/>
    <property type="match status" value="1"/>
</dbReference>
<dbReference type="AlphaFoldDB" id="A0A0H4QYT6"/>
<evidence type="ECO:0000256" key="5">
    <source>
        <dbReference type="ARBA" id="ARBA00022741"/>
    </source>
</evidence>
<dbReference type="Pfam" id="PF22042">
    <property type="entry name" value="EF-G_D2"/>
    <property type="match status" value="1"/>
</dbReference>
<dbReference type="CDD" id="cd03692">
    <property type="entry name" value="mtIF2_IVc"/>
    <property type="match status" value="1"/>
</dbReference>
<reference evidence="14" key="1">
    <citation type="submission" date="2015-07" db="EMBL/GenBank/DDBJ databases">
        <title>Lactobacillus ginsenosidimutans/EMML 3141/ whole genome sequencing.</title>
        <authorList>
            <person name="Kim M.K."/>
            <person name="Im W.-T."/>
            <person name="Srinivasan S."/>
            <person name="Lee J.-J."/>
        </authorList>
    </citation>
    <scope>NUCLEOTIDE SEQUENCE [LARGE SCALE GENOMIC DNA]</scope>
    <source>
        <strain evidence="14">EMML 3041</strain>
    </source>
</reference>
<dbReference type="FunFam" id="3.40.50.300:FF:000019">
    <property type="entry name" value="Translation initiation factor IF-2"/>
    <property type="match status" value="1"/>
</dbReference>
<dbReference type="Gene3D" id="3.40.50.300">
    <property type="entry name" value="P-loop containing nucleotide triphosphate hydrolases"/>
    <property type="match status" value="1"/>
</dbReference>
<dbReference type="InterPro" id="IPR023115">
    <property type="entry name" value="TIF_IF2_dom3"/>
</dbReference>
<dbReference type="Gene3D" id="2.40.30.10">
    <property type="entry name" value="Translation factors"/>
    <property type="match status" value="2"/>
</dbReference>
<dbReference type="Pfam" id="PF04760">
    <property type="entry name" value="IF2_N"/>
    <property type="match status" value="2"/>
</dbReference>
<feature type="compositionally biased region" description="Basic and acidic residues" evidence="11">
    <location>
        <begin position="80"/>
        <end position="105"/>
    </location>
</feature>
<dbReference type="InterPro" id="IPR053905">
    <property type="entry name" value="EF-G-like_DII"/>
</dbReference>
<feature type="region of interest" description="Disordered" evidence="11">
    <location>
        <begin position="49"/>
        <end position="357"/>
    </location>
</feature>
<feature type="binding site" evidence="9">
    <location>
        <begin position="556"/>
        <end position="559"/>
    </location>
    <ligand>
        <name>GTP</name>
        <dbReference type="ChEBI" id="CHEBI:37565"/>
    </ligand>
</feature>
<feature type="compositionally biased region" description="Basic residues" evidence="11">
    <location>
        <begin position="331"/>
        <end position="343"/>
    </location>
</feature>
<feature type="binding site" evidence="9">
    <location>
        <begin position="502"/>
        <end position="506"/>
    </location>
    <ligand>
        <name>GTP</name>
        <dbReference type="ChEBI" id="CHEBI:37565"/>
    </ligand>
</feature>
<feature type="binding site" evidence="9">
    <location>
        <begin position="456"/>
        <end position="463"/>
    </location>
    <ligand>
        <name>GTP</name>
        <dbReference type="ChEBI" id="CHEBI:37565"/>
    </ligand>
</feature>
<evidence type="ECO:0000256" key="11">
    <source>
        <dbReference type="SAM" id="MobiDB-lite"/>
    </source>
</evidence>
<dbReference type="KEGG" id="lgn:ABM34_03200"/>
<name>A0A0H4QYT6_9LACO</name>
<dbReference type="PROSITE" id="PS01176">
    <property type="entry name" value="IF2"/>
    <property type="match status" value="1"/>
</dbReference>
<keyword evidence="4 9" id="KW-0396">Initiation factor</keyword>
<dbReference type="InterPro" id="IPR006847">
    <property type="entry name" value="IF2_N"/>
</dbReference>
<dbReference type="Proteomes" id="UP000036106">
    <property type="component" value="Chromosome"/>
</dbReference>
<feature type="compositionally biased region" description="Low complexity" evidence="11">
    <location>
        <begin position="131"/>
        <end position="193"/>
    </location>
</feature>
<evidence type="ECO:0000256" key="9">
    <source>
        <dbReference type="HAMAP-Rule" id="MF_00100"/>
    </source>
</evidence>
<dbReference type="HAMAP" id="MF_00100_B">
    <property type="entry name" value="IF_2_B"/>
    <property type="match status" value="1"/>
</dbReference>
<organism evidence="13 14">
    <name type="scientific">Companilactobacillus ginsenosidimutans</name>
    <dbReference type="NCBI Taxonomy" id="1007676"/>
    <lineage>
        <taxon>Bacteria</taxon>
        <taxon>Bacillati</taxon>
        <taxon>Bacillota</taxon>
        <taxon>Bacilli</taxon>
        <taxon>Lactobacillales</taxon>
        <taxon>Lactobacillaceae</taxon>
        <taxon>Companilactobacillus</taxon>
    </lineage>
</organism>
<evidence type="ECO:0000313" key="14">
    <source>
        <dbReference type="Proteomes" id="UP000036106"/>
    </source>
</evidence>
<gene>
    <name evidence="9" type="primary">infB</name>
    <name evidence="13" type="ORF">ABM34_03200</name>
</gene>
<dbReference type="SUPFAM" id="SSF52540">
    <property type="entry name" value="P-loop containing nucleoside triphosphate hydrolases"/>
    <property type="match status" value="1"/>
</dbReference>
<evidence type="ECO:0000256" key="4">
    <source>
        <dbReference type="ARBA" id="ARBA00022540"/>
    </source>
</evidence>
<dbReference type="InterPro" id="IPR000178">
    <property type="entry name" value="TF_IF2_bacterial-like"/>
</dbReference>
<sequence length="946" mass="104173">MAKKRIYTIAKENSVENQAVLDVAAKLGLDVKNHMASVDESTEKKIVASLKGGKPAAKPANANKPAAKPAQAKPQPKAQAKPETKHVSNAKPESKEKTGSADGSHKTKIKITAVRRDPGKNNRGHFEHNNHNNNNQSHNNNNHNGNANNRPTNNARPNSNNSNNRPNNNQNRSNNNGSNNNNSNNNRPNNNRSFQSRDRRNNNVRRDQTTSQAPRPRQSAGNKYLDKYKTNIQDASRVTNRPSTNRRNNNTNGSNNRSNNNRPNNRPNDNRRNNNNNSRPNTNNTAAKATTTAKATPTKKVEVPKAEYKKPAATPNRNFGHKTNLANPFGSRKKKKERKRQQRQRSNEPKKVMPARKERPLPETLVYTVGMNAQDLGKILHREPAEIVKKLFMLGIMINQNQSLDKDTIELLATDYGIESDEKIEEDIADIDQYFEAETKNQENLIPRPPVVTIMGHVDHGKTTLLDHLRHTHVTAGEAGGITQHIGAYQVRLQDKLITFLDTPGHAAFTNMRARGADITDIVVLVVAADDGVMPQTIEAINHAKAANDPIIVAVNKIDKPGANPQHVTEQLMEYDLIPEDYGGDTIFVNISAKQGTNIDQLLEMINLEADVLELKANPDQKAVGTVIEAKLDKGRGPVASLLVQQGTLHVGDPVVVGNTFGRVRTMTNDHGKEVKKALPSQPVEITGLNDVPESADKFVVFDDEKTARAAGEERASRALQKERQNTNPVTLDNLFETMKEGELKTVDIIIKADVQGSAEAIAGSLKKIDVEGVRVNIIHQAVGAITESDVNLASASNAIIIGFNVRPTAQARTQAKEENVDIRLHRVIYQAIDEVTAAMKGMLEPVYEEKVTGNLTVRETYNVSKIGTIAGCIVNSGSITCDSGVRLIRDGIVVYEGKLASLKRFKDDVKEVKSGFECGVTIENYNDIKIGDEIEAYVMEEVPVK</sequence>
<keyword evidence="6 9" id="KW-0648">Protein biosynthesis</keyword>
<comment type="subcellular location">
    <subcellularLocation>
        <location evidence="9">Cytoplasm</location>
    </subcellularLocation>
</comment>
<dbReference type="Gene3D" id="3.40.50.10050">
    <property type="entry name" value="Translation initiation factor IF- 2, domain 3"/>
    <property type="match status" value="1"/>
</dbReference>
<dbReference type="PANTHER" id="PTHR43381:SF5">
    <property type="entry name" value="TR-TYPE G DOMAIN-CONTAINING PROTEIN"/>
    <property type="match status" value="1"/>
</dbReference>
<dbReference type="InterPro" id="IPR044145">
    <property type="entry name" value="IF2_II"/>
</dbReference>
<dbReference type="InterPro" id="IPR005225">
    <property type="entry name" value="Small_GTP-bd"/>
</dbReference>
<dbReference type="GO" id="GO:0005525">
    <property type="term" value="F:GTP binding"/>
    <property type="evidence" value="ECO:0007669"/>
    <property type="project" value="UniProtKB-KW"/>
</dbReference>
<dbReference type="Pfam" id="PF00009">
    <property type="entry name" value="GTP_EFTU"/>
    <property type="match status" value="1"/>
</dbReference>
<feature type="compositionally biased region" description="Basic and acidic residues" evidence="11">
    <location>
        <begin position="195"/>
        <end position="208"/>
    </location>
</feature>
<protein>
    <recommendedName>
        <fullName evidence="2 9">Translation initiation factor IF-2</fullName>
    </recommendedName>
</protein>
<keyword evidence="5 9" id="KW-0547">Nucleotide-binding</keyword>
<evidence type="ECO:0000256" key="10">
    <source>
        <dbReference type="RuleBase" id="RU000644"/>
    </source>
</evidence>